<name>A0A813G784_POLGL</name>
<comment type="caution">
    <text evidence="2">The sequence shown here is derived from an EMBL/GenBank/DDBJ whole genome shotgun (WGS) entry which is preliminary data.</text>
</comment>
<evidence type="ECO:0000313" key="3">
    <source>
        <dbReference type="Proteomes" id="UP000654075"/>
    </source>
</evidence>
<dbReference type="AlphaFoldDB" id="A0A813G784"/>
<dbReference type="Proteomes" id="UP000654075">
    <property type="component" value="Unassembled WGS sequence"/>
</dbReference>
<dbReference type="EMBL" id="CAJNNV010027556">
    <property type="protein sequence ID" value="CAE8620674.1"/>
    <property type="molecule type" value="Genomic_DNA"/>
</dbReference>
<evidence type="ECO:0000313" key="2">
    <source>
        <dbReference type="EMBL" id="CAE8620674.1"/>
    </source>
</evidence>
<feature type="region of interest" description="Disordered" evidence="1">
    <location>
        <begin position="117"/>
        <end position="187"/>
    </location>
</feature>
<organism evidence="2 3">
    <name type="scientific">Polarella glacialis</name>
    <name type="common">Dinoflagellate</name>
    <dbReference type="NCBI Taxonomy" id="89957"/>
    <lineage>
        <taxon>Eukaryota</taxon>
        <taxon>Sar</taxon>
        <taxon>Alveolata</taxon>
        <taxon>Dinophyceae</taxon>
        <taxon>Suessiales</taxon>
        <taxon>Suessiaceae</taxon>
        <taxon>Polarella</taxon>
    </lineage>
</organism>
<gene>
    <name evidence="2" type="ORF">PGLA1383_LOCUS38216</name>
</gene>
<evidence type="ECO:0000256" key="1">
    <source>
        <dbReference type="SAM" id="MobiDB-lite"/>
    </source>
</evidence>
<accession>A0A813G784</accession>
<proteinExistence type="predicted"/>
<protein>
    <submittedName>
        <fullName evidence="2">Uncharacterized protein</fullName>
    </submittedName>
</protein>
<feature type="compositionally biased region" description="Polar residues" evidence="1">
    <location>
        <begin position="117"/>
        <end position="142"/>
    </location>
</feature>
<keyword evidence="3" id="KW-1185">Reference proteome</keyword>
<reference evidence="2" key="1">
    <citation type="submission" date="2021-02" db="EMBL/GenBank/DDBJ databases">
        <authorList>
            <person name="Dougan E. K."/>
            <person name="Rhodes N."/>
            <person name="Thang M."/>
            <person name="Chan C."/>
        </authorList>
    </citation>
    <scope>NUCLEOTIDE SEQUENCE</scope>
</reference>
<feature type="compositionally biased region" description="Low complexity" evidence="1">
    <location>
        <begin position="162"/>
        <end position="183"/>
    </location>
</feature>
<sequence length="446" mass="47434">MAATVAALGLAAGTVAGLAAAVPGLIPALLRGSGGAAVGFLRSKLGGPEEWDSKSVGSFLLEIGGLWQAHGGRTVVEGMLMTQTGDAGDADYLAVLEFQSAAKATGFLEAASAANRTAQLRRTSEPPSNANDSAQQTSSKQRINADCKQLATPPASGKAATSSSPFSLYSSSSSPSATPSSESIFTPDPFETLTAQVYSAEARMQPGKAWPWDPRDRAAKLRWEAVEDLELHCFEPRLSWQFPRQLRFLGRWLSSIKSLLRPGSEAASTEAEPKIDPKQLGSGQWRRQATDPFLLAEQLACLPSAGGPVAVAHLLFFEEAQSHELQQRREVPSVLSVPHLLFFEEAQNHELQQHMEVPSVLSVLARSVRTAGGSVRYSADLKSYGAAGQSSAANAVVISSWDTPGRLLQFLRARQACTESASPTSPVPTEPHIEHLLVCSQPLGLT</sequence>